<feature type="region of interest" description="Disordered" evidence="7">
    <location>
        <begin position="17"/>
        <end position="101"/>
    </location>
</feature>
<feature type="compositionally biased region" description="Basic and acidic residues" evidence="7">
    <location>
        <begin position="373"/>
        <end position="385"/>
    </location>
</feature>
<feature type="compositionally biased region" description="Pro residues" evidence="7">
    <location>
        <begin position="89"/>
        <end position="100"/>
    </location>
</feature>
<sequence length="562" mass="61386">MEMLLKEQRTQLLFLPVPDLDTDQMEGSPISSSSQLSPLAPFGTNSNPIFQCPTPPSSCPISTGLEDISAMSLPDSDEDKELNLSLGPLLPPEPGPPPDPAGLLSQTAEVALELVGDRTPTSEKMDEGQQSSGKDMEILDEEMPSASISSADCPKPMVDMSHVLGGQWDSIPMSFQVQTQMFSRLMTGQGACPFPPFMAAVAAAASARLQFVNLPACWGPFSLSNSGPGHEQHWPPLPKFDPSVPPPGCVPRRKDPHKATVDGILLVVLKELKAIMKWDLNHKIVEVVVFQAFDEWWDKKEWMAKASLTPVKLGEHRDEDRLKPKDRITSCLPAGVMGQGQEADVALHLLDEEDEESKWEQDRDIADTPCELAKWDPKGERTKEKEEEEENPRSQLSSSSTSSTSDKDDDDDSDDQDESENNDEDTALSEASEKDEGDLDGEETVSITTAKAGATLSSESSESSEFESSSEFLPSSLEDEEDVVAREEKEEEEAMVADESMASEGPEDFKQDGEEVTAALGAPVVDSLGVEEEVNIDTEAVAPDERPPCWMIPLCLWVLKNQ</sequence>
<evidence type="ECO:0000313" key="9">
    <source>
        <dbReference type="Proteomes" id="UP001266305"/>
    </source>
</evidence>
<evidence type="ECO:0000256" key="6">
    <source>
        <dbReference type="ARBA" id="ARBA00023242"/>
    </source>
</evidence>
<reference evidence="8 9" key="1">
    <citation type="submission" date="2023-05" db="EMBL/GenBank/DDBJ databases">
        <title>B98-5 Cell Line De Novo Hybrid Assembly: An Optical Mapping Approach.</title>
        <authorList>
            <person name="Kananen K."/>
            <person name="Auerbach J.A."/>
            <person name="Kautto E."/>
            <person name="Blachly J.S."/>
        </authorList>
    </citation>
    <scope>NUCLEOTIDE SEQUENCE [LARGE SCALE GENOMIC DNA]</scope>
    <source>
        <strain evidence="8">B95-8</strain>
        <tissue evidence="8">Cell line</tissue>
    </source>
</reference>
<dbReference type="EMBL" id="JASSZA010000011">
    <property type="protein sequence ID" value="KAK2098312.1"/>
    <property type="molecule type" value="Genomic_DNA"/>
</dbReference>
<evidence type="ECO:0000256" key="2">
    <source>
        <dbReference type="ARBA" id="ARBA00022603"/>
    </source>
</evidence>
<comment type="subcellular location">
    <subcellularLocation>
        <location evidence="1">Nucleus</location>
    </subcellularLocation>
</comment>
<name>A0ABQ9UMK7_SAGOE</name>
<evidence type="ECO:0000256" key="3">
    <source>
        <dbReference type="ARBA" id="ARBA00022679"/>
    </source>
</evidence>
<dbReference type="PANTHER" id="PTHR45814">
    <property type="entry name" value="HISTONE-LYSINE N-METHYLTRANSFERASE SETD1"/>
    <property type="match status" value="1"/>
</dbReference>
<dbReference type="PANTHER" id="PTHR45814:SF1">
    <property type="entry name" value="HISTONE-LYSINE N-METHYLTRANSFERASE SETD1B"/>
    <property type="match status" value="1"/>
</dbReference>
<accession>A0ABQ9UMK7</accession>
<proteinExistence type="predicted"/>
<keyword evidence="4" id="KW-0949">S-adenosyl-L-methionine</keyword>
<dbReference type="InterPro" id="IPR044570">
    <property type="entry name" value="Set1-like"/>
</dbReference>
<evidence type="ECO:0000313" key="8">
    <source>
        <dbReference type="EMBL" id="KAK2098312.1"/>
    </source>
</evidence>
<evidence type="ECO:0000256" key="4">
    <source>
        <dbReference type="ARBA" id="ARBA00022691"/>
    </source>
</evidence>
<feature type="compositionally biased region" description="Low complexity" evidence="7">
    <location>
        <begin position="457"/>
        <end position="476"/>
    </location>
</feature>
<feature type="region of interest" description="Disordered" evidence="7">
    <location>
        <begin position="354"/>
        <end position="510"/>
    </location>
</feature>
<feature type="compositionally biased region" description="Acidic residues" evidence="7">
    <location>
        <begin position="407"/>
        <end position="443"/>
    </location>
</feature>
<protein>
    <submittedName>
        <fullName evidence="8">Uncharacterized protein</fullName>
    </submittedName>
</protein>
<evidence type="ECO:0000256" key="7">
    <source>
        <dbReference type="SAM" id="MobiDB-lite"/>
    </source>
</evidence>
<evidence type="ECO:0000256" key="1">
    <source>
        <dbReference type="ARBA" id="ARBA00004123"/>
    </source>
</evidence>
<dbReference type="Proteomes" id="UP001266305">
    <property type="component" value="Unassembled WGS sequence"/>
</dbReference>
<evidence type="ECO:0000256" key="5">
    <source>
        <dbReference type="ARBA" id="ARBA00022853"/>
    </source>
</evidence>
<keyword evidence="9" id="KW-1185">Reference proteome</keyword>
<keyword evidence="5" id="KW-0156">Chromatin regulator</keyword>
<gene>
    <name evidence="8" type="ORF">P7K49_023763</name>
</gene>
<organism evidence="8 9">
    <name type="scientific">Saguinus oedipus</name>
    <name type="common">Cotton-top tamarin</name>
    <name type="synonym">Oedipomidas oedipus</name>
    <dbReference type="NCBI Taxonomy" id="9490"/>
    <lineage>
        <taxon>Eukaryota</taxon>
        <taxon>Metazoa</taxon>
        <taxon>Chordata</taxon>
        <taxon>Craniata</taxon>
        <taxon>Vertebrata</taxon>
        <taxon>Euteleostomi</taxon>
        <taxon>Mammalia</taxon>
        <taxon>Eutheria</taxon>
        <taxon>Euarchontoglires</taxon>
        <taxon>Primates</taxon>
        <taxon>Haplorrhini</taxon>
        <taxon>Platyrrhini</taxon>
        <taxon>Cebidae</taxon>
        <taxon>Callitrichinae</taxon>
        <taxon>Saguinus</taxon>
    </lineage>
</organism>
<keyword evidence="3" id="KW-0808">Transferase</keyword>
<feature type="compositionally biased region" description="Low complexity" evidence="7">
    <location>
        <begin position="28"/>
        <end position="39"/>
    </location>
</feature>
<keyword evidence="2" id="KW-0489">Methyltransferase</keyword>
<comment type="caution">
    <text evidence="8">The sequence shown here is derived from an EMBL/GenBank/DDBJ whole genome shotgun (WGS) entry which is preliminary data.</text>
</comment>
<keyword evidence="6" id="KW-0539">Nucleus</keyword>